<dbReference type="EMBL" id="PGTB01000168">
    <property type="protein sequence ID" value="PJE34540.1"/>
    <property type="molecule type" value="Genomic_DNA"/>
</dbReference>
<dbReference type="Pfam" id="PF13699">
    <property type="entry name" value="eCIS_core"/>
    <property type="match status" value="1"/>
</dbReference>
<evidence type="ECO:0000313" key="2">
    <source>
        <dbReference type="EMBL" id="PJE34540.1"/>
    </source>
</evidence>
<accession>A0A2M8IVI1</accession>
<gene>
    <name evidence="2" type="ORF">CVM52_21775</name>
</gene>
<sequence length="122" mass="13235">MSKDSVIAKAQALEGKKARLKPCDEAPSGTKAKKLPKDVIDGLEEHFNVKLNKVRVHTGGNIAEIGRKLKAKAFTIDQNIYLVKSGDVKNSELLAHELTHVIQQSGGKLKKKTKPGKALIGK</sequence>
<keyword evidence="3" id="KW-1185">Reference proteome</keyword>
<dbReference type="RefSeq" id="WP_100164490.1">
    <property type="nucleotide sequence ID" value="NZ_PGTB01000168.1"/>
</dbReference>
<evidence type="ECO:0000259" key="1">
    <source>
        <dbReference type="Pfam" id="PF13699"/>
    </source>
</evidence>
<dbReference type="InterPro" id="IPR025295">
    <property type="entry name" value="eCIS_core_dom"/>
</dbReference>
<evidence type="ECO:0000313" key="3">
    <source>
        <dbReference type="Proteomes" id="UP000231553"/>
    </source>
</evidence>
<dbReference type="AlphaFoldDB" id="A0A2M8IVI1"/>
<name>A0A2M8IVI1_9RHOB</name>
<feature type="domain" description="eCIS core" evidence="1">
    <location>
        <begin position="35"/>
        <end position="107"/>
    </location>
</feature>
<organism evidence="2 3">
    <name type="scientific">Pseudooceanicola lipolyticus</name>
    <dbReference type="NCBI Taxonomy" id="2029104"/>
    <lineage>
        <taxon>Bacteria</taxon>
        <taxon>Pseudomonadati</taxon>
        <taxon>Pseudomonadota</taxon>
        <taxon>Alphaproteobacteria</taxon>
        <taxon>Rhodobacterales</taxon>
        <taxon>Paracoccaceae</taxon>
        <taxon>Pseudooceanicola</taxon>
    </lineage>
</organism>
<dbReference type="Proteomes" id="UP000231553">
    <property type="component" value="Unassembled WGS sequence"/>
</dbReference>
<comment type="caution">
    <text evidence="2">The sequence shown here is derived from an EMBL/GenBank/DDBJ whole genome shotgun (WGS) entry which is preliminary data.</text>
</comment>
<proteinExistence type="predicted"/>
<dbReference type="OrthoDB" id="7387101at2"/>
<protein>
    <recommendedName>
        <fullName evidence="1">eCIS core domain-containing protein</fullName>
    </recommendedName>
</protein>
<reference evidence="2 3" key="1">
    <citation type="journal article" date="2018" name="Int. J. Syst. Evol. Microbiol.">
        <title>Pseudooceanicola lipolyticus sp. nov., a marine alphaproteobacterium, reclassification of Oceanicola flagellatus as Pseudooceanicola flagellatus comb. nov. and emended description of the genus Pseudooceanicola.</title>
        <authorList>
            <person name="Huang M.-M."/>
            <person name="Guo L.-L."/>
            <person name="Wu Y.-H."/>
            <person name="Lai Q.-L."/>
            <person name="Shao Z.-Z."/>
            <person name="Wang C.-S."/>
            <person name="Wu M."/>
            <person name="Xu X.-W."/>
        </authorList>
    </citation>
    <scope>NUCLEOTIDE SEQUENCE [LARGE SCALE GENOMIC DNA]</scope>
    <source>
        <strain evidence="2 3">157</strain>
    </source>
</reference>